<keyword evidence="11" id="KW-0325">Glycoprotein</keyword>
<organism evidence="17 18">
    <name type="scientific">Diaporthe helianthi</name>
    <dbReference type="NCBI Taxonomy" id="158607"/>
    <lineage>
        <taxon>Eukaryota</taxon>
        <taxon>Fungi</taxon>
        <taxon>Dikarya</taxon>
        <taxon>Ascomycota</taxon>
        <taxon>Pezizomycotina</taxon>
        <taxon>Sordariomycetes</taxon>
        <taxon>Sordariomycetidae</taxon>
        <taxon>Diaporthales</taxon>
        <taxon>Diaporthaceae</taxon>
        <taxon>Diaporthe</taxon>
    </lineage>
</organism>
<dbReference type="GO" id="GO:0000742">
    <property type="term" value="P:karyogamy involved in conjugation with cellular fusion"/>
    <property type="evidence" value="ECO:0007669"/>
    <property type="project" value="InterPro"/>
</dbReference>
<evidence type="ECO:0000256" key="10">
    <source>
        <dbReference type="ARBA" id="ARBA00023136"/>
    </source>
</evidence>
<evidence type="ECO:0000256" key="14">
    <source>
        <dbReference type="SAM" id="MobiDB-lite"/>
    </source>
</evidence>
<feature type="region of interest" description="Disordered" evidence="14">
    <location>
        <begin position="904"/>
        <end position="963"/>
    </location>
</feature>
<evidence type="ECO:0000256" key="12">
    <source>
        <dbReference type="ARBA" id="ARBA00023242"/>
    </source>
</evidence>
<dbReference type="GO" id="GO:0005789">
    <property type="term" value="C:endoplasmic reticulum membrane"/>
    <property type="evidence" value="ECO:0007669"/>
    <property type="project" value="UniProtKB-SubCell"/>
</dbReference>
<gene>
    <name evidence="17" type="ORF">DHEL01_v206644</name>
</gene>
<evidence type="ECO:0000256" key="13">
    <source>
        <dbReference type="PROSITE-ProRule" id="PRU00176"/>
    </source>
</evidence>
<protein>
    <recommendedName>
        <fullName evidence="16">RRM domain-containing protein</fullName>
    </recommendedName>
</protein>
<comment type="function">
    <text evidence="1">Required for nuclear membrane fusion during karyogamy.</text>
</comment>
<reference evidence="17" key="1">
    <citation type="submission" date="2017-09" db="EMBL/GenBank/DDBJ databases">
        <title>Polyketide synthases of a Diaporthe helianthi virulent isolate.</title>
        <authorList>
            <person name="Baroncelli R."/>
        </authorList>
    </citation>
    <scope>NUCLEOTIDE SEQUENCE [LARGE SCALE GENOMIC DNA]</scope>
    <source>
        <strain evidence="17">7/96</strain>
    </source>
</reference>
<evidence type="ECO:0000259" key="16">
    <source>
        <dbReference type="PROSITE" id="PS50102"/>
    </source>
</evidence>
<evidence type="ECO:0000256" key="9">
    <source>
        <dbReference type="ARBA" id="ARBA00022989"/>
    </source>
</evidence>
<dbReference type="OrthoDB" id="5311848at2759"/>
<feature type="compositionally biased region" description="Polar residues" evidence="14">
    <location>
        <begin position="808"/>
        <end position="820"/>
    </location>
</feature>
<keyword evidence="6" id="KW-0812">Transmembrane</keyword>
<evidence type="ECO:0000256" key="5">
    <source>
        <dbReference type="ARBA" id="ARBA00022459"/>
    </source>
</evidence>
<dbReference type="PROSITE" id="PS50102">
    <property type="entry name" value="RRM"/>
    <property type="match status" value="1"/>
</dbReference>
<evidence type="ECO:0000256" key="1">
    <source>
        <dbReference type="ARBA" id="ARBA00003389"/>
    </source>
</evidence>
<keyword evidence="10" id="KW-0472">Membrane</keyword>
<dbReference type="AlphaFoldDB" id="A0A2P5HXI2"/>
<keyword evidence="18" id="KW-1185">Reference proteome</keyword>
<dbReference type="SUPFAM" id="SSF54928">
    <property type="entry name" value="RNA-binding domain, RBD"/>
    <property type="match status" value="1"/>
</dbReference>
<dbReference type="PANTHER" id="PTHR28012">
    <property type="entry name" value="NUCLEAR FUSION PROTEIN KAR5"/>
    <property type="match status" value="1"/>
</dbReference>
<dbReference type="GO" id="GO:0048288">
    <property type="term" value="P:nuclear membrane fusion involved in karyogamy"/>
    <property type="evidence" value="ECO:0007669"/>
    <property type="project" value="InterPro"/>
</dbReference>
<dbReference type="InterPro" id="IPR012677">
    <property type="entry name" value="Nucleotide-bd_a/b_plait_sf"/>
</dbReference>
<dbReference type="PANTHER" id="PTHR28012:SF1">
    <property type="entry name" value="NUCLEAR FUSION PROTEIN KAR5"/>
    <property type="match status" value="1"/>
</dbReference>
<evidence type="ECO:0000256" key="7">
    <source>
        <dbReference type="ARBA" id="ARBA00022729"/>
    </source>
</evidence>
<evidence type="ECO:0000256" key="3">
    <source>
        <dbReference type="ARBA" id="ARBA00004586"/>
    </source>
</evidence>
<comment type="subcellular location">
    <subcellularLocation>
        <location evidence="3">Endoplasmic reticulum membrane</location>
    </subcellularLocation>
    <subcellularLocation>
        <location evidence="2">Nucleus membrane</location>
    </subcellularLocation>
</comment>
<feature type="chain" id="PRO_5015176389" description="RRM domain-containing protein" evidence="15">
    <location>
        <begin position="19"/>
        <end position="963"/>
    </location>
</feature>
<keyword evidence="9" id="KW-1133">Transmembrane helix</keyword>
<evidence type="ECO:0000256" key="11">
    <source>
        <dbReference type="ARBA" id="ARBA00023180"/>
    </source>
</evidence>
<evidence type="ECO:0000256" key="15">
    <source>
        <dbReference type="SAM" id="SignalP"/>
    </source>
</evidence>
<dbReference type="InterPro" id="IPR007292">
    <property type="entry name" value="Nuclear_fusion_Kar5"/>
</dbReference>
<feature type="domain" description="RRM" evidence="16">
    <location>
        <begin position="652"/>
        <end position="723"/>
    </location>
</feature>
<evidence type="ECO:0000256" key="8">
    <source>
        <dbReference type="ARBA" id="ARBA00022824"/>
    </source>
</evidence>
<sequence length="963" mass="106661">MAQNRLFWYAIFWAHAVAAFWGGKKQVVASPRHELNLSPIEMLQSGSQPSEVYTVALSELQDLESEPLCHRIAARLLIGNCQLLDGKSEATVLTDSGRQIRDFVDSYAASMAICDLERGRFTIPSVCDKFREPALGQLSLDGQARLHVTSREIDHCLSGLAAETSAWSTWVSYRHKSLRFCEAARADQEKAQNILLYQRLIQVMAKMTHGVEVDIQKHMENLELRVQRTGDVIANLEPELDRLRAKLAMVDSYITENLDITLKKSSESVSNGLVDTANLQRILAVMMQTVLDGTSHVAAAQEKSIDVFVEGRKDLDRWAALVATASASALSLTSQIESSRLGLQELFERQQVLAGGLDQLTSTTLTLSMKQDDQVRSLKEAQNMTNDILGTLDEVAASAMVLEGASQSYLGWSGLFRWTSYIVSPVVTLMLGSYGLAPSALRNLGLAALGEVFGYLLCHSDRIFVPLGFLATTHRCEWVREATQQQVPNYLGSRSNPSGTIPNCTYAGDRLDEILNMESPEMPNVLAIIYPVMVAEGPPTEWRWSFMSTHPHQIPYLASESECPKTVKNVTMDSNGRWKGFCKSGAVIRLDHCKPPKWDRTYRDKGYRPNCSPYEGSSIVARPPDNVDNAALADGMVPANKLRYFAADETNTTLGIGSINESVTRENLLWLFGSFGQIRYLSRPRITCAFVQFALRRDALMALQQLQGIPIYETRMRLFWGKPEVRNQNEFQVSSGPLLVKGNRHRKPQKPRVDISRGGQHRDLDGQSRYPYGQPSQDQVLVGVSAPLGDTNGYNIQRDEQRDPGLQDWQSNNQGNNTVPTPLGVVPLSPINEIHPEPEDGGSNGSFRSPHSEPVAHLCSQWAPTTPQSSHSAQVTLQKPDRKGKGRAVPGVCLQCSSRVSDTSEDWQSRHQPPHDSRCPSPESQKTIVRSNSGGSNLAVRGSRTGEQTSFEQGARSDDGDRN</sequence>
<feature type="region of interest" description="Disordered" evidence="14">
    <location>
        <begin position="732"/>
        <end position="890"/>
    </location>
</feature>
<comment type="caution">
    <text evidence="17">The sequence shown here is derived from an EMBL/GenBank/DDBJ whole genome shotgun (WGS) entry which is preliminary data.</text>
</comment>
<evidence type="ECO:0000256" key="6">
    <source>
        <dbReference type="ARBA" id="ARBA00022692"/>
    </source>
</evidence>
<keyword evidence="7 15" id="KW-0732">Signal</keyword>
<evidence type="ECO:0000256" key="2">
    <source>
        <dbReference type="ARBA" id="ARBA00004126"/>
    </source>
</evidence>
<evidence type="ECO:0000313" key="17">
    <source>
        <dbReference type="EMBL" id="POS74960.1"/>
    </source>
</evidence>
<dbReference type="InterPro" id="IPR000504">
    <property type="entry name" value="RRM_dom"/>
</dbReference>
<dbReference type="EMBL" id="MAVT02000552">
    <property type="protein sequence ID" value="POS74960.1"/>
    <property type="molecule type" value="Genomic_DNA"/>
</dbReference>
<accession>A0A2P5HXI2</accession>
<dbReference type="InterPro" id="IPR035979">
    <property type="entry name" value="RBD_domain_sf"/>
</dbReference>
<keyword evidence="5" id="KW-0415">Karyogamy</keyword>
<feature type="compositionally biased region" description="Basic and acidic residues" evidence="14">
    <location>
        <begin position="907"/>
        <end position="918"/>
    </location>
</feature>
<dbReference type="STRING" id="158607.A0A2P5HXI2"/>
<dbReference type="InParanoid" id="A0A2P5HXI2"/>
<feature type="signal peptide" evidence="15">
    <location>
        <begin position="1"/>
        <end position="18"/>
    </location>
</feature>
<keyword evidence="12" id="KW-0539">Nucleus</keyword>
<comment type="similarity">
    <text evidence="4">Belongs to the KAR5 family.</text>
</comment>
<dbReference type="Proteomes" id="UP000094444">
    <property type="component" value="Unassembled WGS sequence"/>
</dbReference>
<feature type="compositionally biased region" description="Polar residues" evidence="14">
    <location>
        <begin position="922"/>
        <end position="936"/>
    </location>
</feature>
<dbReference type="GO" id="GO:0031965">
    <property type="term" value="C:nuclear membrane"/>
    <property type="evidence" value="ECO:0007669"/>
    <property type="project" value="UniProtKB-SubCell"/>
</dbReference>
<proteinExistence type="inferred from homology"/>
<dbReference type="SMART" id="SM00360">
    <property type="entry name" value="RRM"/>
    <property type="match status" value="1"/>
</dbReference>
<keyword evidence="13" id="KW-0694">RNA-binding</keyword>
<evidence type="ECO:0000256" key="4">
    <source>
        <dbReference type="ARBA" id="ARBA00010473"/>
    </source>
</evidence>
<keyword evidence="8" id="KW-0256">Endoplasmic reticulum</keyword>
<dbReference type="Pfam" id="PF00076">
    <property type="entry name" value="RRM_1"/>
    <property type="match status" value="1"/>
</dbReference>
<dbReference type="GO" id="GO:0003723">
    <property type="term" value="F:RNA binding"/>
    <property type="evidence" value="ECO:0007669"/>
    <property type="project" value="UniProtKB-UniRule"/>
</dbReference>
<feature type="compositionally biased region" description="Basic and acidic residues" evidence="14">
    <location>
        <begin position="751"/>
        <end position="766"/>
    </location>
</feature>
<feature type="compositionally biased region" description="Polar residues" evidence="14">
    <location>
        <begin position="862"/>
        <end position="877"/>
    </location>
</feature>
<dbReference type="Gene3D" id="3.30.70.330">
    <property type="match status" value="1"/>
</dbReference>
<name>A0A2P5HXI2_DIAHE</name>
<evidence type="ECO:0000313" key="18">
    <source>
        <dbReference type="Proteomes" id="UP000094444"/>
    </source>
</evidence>